<evidence type="ECO:0000259" key="3">
    <source>
        <dbReference type="Pfam" id="PF00296"/>
    </source>
</evidence>
<comment type="caution">
    <text evidence="4">The sequence shown here is derived from an EMBL/GenBank/DDBJ whole genome shotgun (WGS) entry which is preliminary data.</text>
</comment>
<gene>
    <name evidence="4" type="ORF">FC89_GL001337</name>
</gene>
<dbReference type="PANTHER" id="PTHR30137">
    <property type="entry name" value="LUCIFERASE-LIKE MONOOXYGENASE"/>
    <property type="match status" value="1"/>
</dbReference>
<organism evidence="4 5">
    <name type="scientific">Liquorilactobacillus ghanensis DSM 18630</name>
    <dbReference type="NCBI Taxonomy" id="1423750"/>
    <lineage>
        <taxon>Bacteria</taxon>
        <taxon>Bacillati</taxon>
        <taxon>Bacillota</taxon>
        <taxon>Bacilli</taxon>
        <taxon>Lactobacillales</taxon>
        <taxon>Lactobacillaceae</taxon>
        <taxon>Liquorilactobacillus</taxon>
    </lineage>
</organism>
<dbReference type="GO" id="GO:0005829">
    <property type="term" value="C:cytosol"/>
    <property type="evidence" value="ECO:0007669"/>
    <property type="project" value="TreeGrafter"/>
</dbReference>
<reference evidence="4 5" key="1">
    <citation type="journal article" date="2015" name="Genome Announc.">
        <title>Expanding the biotechnology potential of lactobacilli through comparative genomics of 213 strains and associated genera.</title>
        <authorList>
            <person name="Sun Z."/>
            <person name="Harris H.M."/>
            <person name="McCann A."/>
            <person name="Guo C."/>
            <person name="Argimon S."/>
            <person name="Zhang W."/>
            <person name="Yang X."/>
            <person name="Jeffery I.B."/>
            <person name="Cooney J.C."/>
            <person name="Kagawa T.F."/>
            <person name="Liu W."/>
            <person name="Song Y."/>
            <person name="Salvetti E."/>
            <person name="Wrobel A."/>
            <person name="Rasinkangas P."/>
            <person name="Parkhill J."/>
            <person name="Rea M.C."/>
            <person name="O'Sullivan O."/>
            <person name="Ritari J."/>
            <person name="Douillard F.P."/>
            <person name="Paul Ross R."/>
            <person name="Yang R."/>
            <person name="Briner A.E."/>
            <person name="Felis G.E."/>
            <person name="de Vos W.M."/>
            <person name="Barrangou R."/>
            <person name="Klaenhammer T.R."/>
            <person name="Caufield P.W."/>
            <person name="Cui Y."/>
            <person name="Zhang H."/>
            <person name="O'Toole P.W."/>
        </authorList>
    </citation>
    <scope>NUCLEOTIDE SEQUENCE [LARGE SCALE GENOMIC DNA]</scope>
    <source>
        <strain evidence="4 5">DSM 18630</strain>
    </source>
</reference>
<evidence type="ECO:0000256" key="2">
    <source>
        <dbReference type="ARBA" id="ARBA00023033"/>
    </source>
</evidence>
<dbReference type="Pfam" id="PF00296">
    <property type="entry name" value="Bac_luciferase"/>
    <property type="match status" value="1"/>
</dbReference>
<evidence type="ECO:0000313" key="5">
    <source>
        <dbReference type="Proteomes" id="UP000051451"/>
    </source>
</evidence>
<keyword evidence="5" id="KW-1185">Reference proteome</keyword>
<evidence type="ECO:0000256" key="1">
    <source>
        <dbReference type="ARBA" id="ARBA00023002"/>
    </source>
</evidence>
<dbReference type="RefSeq" id="WP_057872075.1">
    <property type="nucleotide sequence ID" value="NZ_AZGB01000018.1"/>
</dbReference>
<dbReference type="SUPFAM" id="SSF51679">
    <property type="entry name" value="Bacterial luciferase-like"/>
    <property type="match status" value="1"/>
</dbReference>
<dbReference type="OrthoDB" id="9776438at2"/>
<proteinExistence type="predicted"/>
<dbReference type="Gene3D" id="3.20.20.30">
    <property type="entry name" value="Luciferase-like domain"/>
    <property type="match status" value="1"/>
</dbReference>
<sequence>MTKQKFDPAKIDFGLDSFGDIPLSASGQLLSQAAAIRQVVAEGVLADELGLKVIALGEHHRADYAISSPDVVLAALAARTKQITLASGVTVLSSDDPVRVYERFATLAALSNSRAEVVLGRGSFLESFPLYGYDLRDYDLLFEDKLSLFAELLKERPVTWSGKTRSSLKQMDVFPKTEQALPVRIAVGGTPASVVRTAKYGFPLTLAIIGGRAERFLPYVQLYQRAADQYQQPIQPLAVHSHGLIAATDDEAKELAWKYLRESFVKVGQERGWAPMGQEQFNFEINEGSFYVGSPETVAQRLARTIKQLGVSRFELAYGAGGLPAAQRMKLIELYAQQVVPRVRELLAEEE</sequence>
<dbReference type="EMBL" id="AZGB01000018">
    <property type="protein sequence ID" value="KRM05633.1"/>
    <property type="molecule type" value="Genomic_DNA"/>
</dbReference>
<dbReference type="InterPro" id="IPR036661">
    <property type="entry name" value="Luciferase-like_sf"/>
</dbReference>
<dbReference type="PANTHER" id="PTHR30137:SF8">
    <property type="entry name" value="BLR5498 PROTEIN"/>
    <property type="match status" value="1"/>
</dbReference>
<dbReference type="GeneID" id="98319347"/>
<evidence type="ECO:0000313" key="4">
    <source>
        <dbReference type="EMBL" id="KRM05633.1"/>
    </source>
</evidence>
<dbReference type="STRING" id="1423750.FC89_GL001337"/>
<keyword evidence="1" id="KW-0560">Oxidoreductase</keyword>
<protein>
    <submittedName>
        <fullName evidence="4">Oxidoreductase</fullName>
    </submittedName>
</protein>
<dbReference type="InterPro" id="IPR011251">
    <property type="entry name" value="Luciferase-like_dom"/>
</dbReference>
<dbReference type="GO" id="GO:0004497">
    <property type="term" value="F:monooxygenase activity"/>
    <property type="evidence" value="ECO:0007669"/>
    <property type="project" value="UniProtKB-KW"/>
</dbReference>
<dbReference type="InterPro" id="IPR050766">
    <property type="entry name" value="Bact_Lucif_Oxidored"/>
</dbReference>
<dbReference type="PATRIC" id="fig|1423750.3.peg.1369"/>
<dbReference type="AlphaFoldDB" id="A0A0R1VJ83"/>
<feature type="domain" description="Luciferase-like" evidence="3">
    <location>
        <begin position="28"/>
        <end position="312"/>
    </location>
</feature>
<accession>A0A0R1VJ83</accession>
<name>A0A0R1VJ83_9LACO</name>
<dbReference type="Proteomes" id="UP000051451">
    <property type="component" value="Unassembled WGS sequence"/>
</dbReference>
<keyword evidence="2" id="KW-0503">Monooxygenase</keyword>
<dbReference type="GO" id="GO:0016705">
    <property type="term" value="F:oxidoreductase activity, acting on paired donors, with incorporation or reduction of molecular oxygen"/>
    <property type="evidence" value="ECO:0007669"/>
    <property type="project" value="InterPro"/>
</dbReference>